<dbReference type="PROSITE" id="PS51257">
    <property type="entry name" value="PROKAR_LIPOPROTEIN"/>
    <property type="match status" value="1"/>
</dbReference>
<dbReference type="EMBL" id="BMIL01000002">
    <property type="protein sequence ID" value="GGC56010.1"/>
    <property type="molecule type" value="Genomic_DNA"/>
</dbReference>
<sequence length="544" mass="61959">MKFKTWQFLLIFTYGFYQIFLVGGCASQKTIQGGPRDSIAPKILKMVPENLTTNFNAKTIVIQFDEYFKLNDQFREFSVSPDMERLPQLKIKKRALEISFQDTLEKNTTYTLNFGKSIADINESNVLKNFTYVFATGPKLDSLTMSGQVIDALTGEPLLDALAFIVPIDRDTIIGKTKPSIYTTTDSSGRFQLNNLRENTYKVYALKEKTSDKVYQQVSDEIGFLPDSVVLTENVSDLKIKVFKEEPQEFRMNDRRIAADGTILLTWNQKLRQPSVVVTEPSNLDAAKLFQFSKTNDSVRVWLNDLSFDSTKVSIMEAGKLLQTVKLTRGKKDTYTRNLMPADNLEGGQLNPNNRMRLTFPSPVTGIDPSKIELLEDSVAVRGFQLQKDSADFLSYFVDFDWDRGTDYQMKFSPGAVTGMFNAKNKEFTKVFTLASADDYGSLSVTVKLPEQQKSYILQVTNERKETISEHVIKRDTTLNFNNYRAGKYFVRVVYDTNNNGLWDTGRVSLQLLPEQIYNEPQELSIRAGWDRKATIQIPKPPSI</sequence>
<keyword evidence="4" id="KW-1185">Reference proteome</keyword>
<dbReference type="AlphaFoldDB" id="A0A916U1B1"/>
<dbReference type="InterPro" id="IPR032812">
    <property type="entry name" value="SbsA_Ig"/>
</dbReference>
<dbReference type="InterPro" id="IPR013784">
    <property type="entry name" value="Carb-bd-like_fold"/>
</dbReference>
<comment type="caution">
    <text evidence="3">The sequence shown here is derived from an EMBL/GenBank/DDBJ whole genome shotgun (WGS) entry which is preliminary data.</text>
</comment>
<keyword evidence="1" id="KW-0732">Signal</keyword>
<dbReference type="GO" id="GO:0030246">
    <property type="term" value="F:carbohydrate binding"/>
    <property type="evidence" value="ECO:0007669"/>
    <property type="project" value="InterPro"/>
</dbReference>
<evidence type="ECO:0000256" key="1">
    <source>
        <dbReference type="ARBA" id="ARBA00022729"/>
    </source>
</evidence>
<feature type="domain" description="SbsA Ig-like" evidence="2">
    <location>
        <begin position="37"/>
        <end position="136"/>
    </location>
</feature>
<dbReference type="Gene3D" id="2.60.40.1120">
    <property type="entry name" value="Carboxypeptidase-like, regulatory domain"/>
    <property type="match status" value="1"/>
</dbReference>
<proteinExistence type="predicted"/>
<dbReference type="Proteomes" id="UP000651668">
    <property type="component" value="Unassembled WGS sequence"/>
</dbReference>
<name>A0A916U1B1_9SPHI</name>
<gene>
    <name evidence="3" type="ORF">GCM10011387_06970</name>
</gene>
<reference evidence="3" key="2">
    <citation type="submission" date="2020-09" db="EMBL/GenBank/DDBJ databases">
        <authorList>
            <person name="Sun Q."/>
            <person name="Zhou Y."/>
        </authorList>
    </citation>
    <scope>NUCLEOTIDE SEQUENCE</scope>
    <source>
        <strain evidence="3">CGMCC 1.15343</strain>
    </source>
</reference>
<dbReference type="Pfam" id="PF13205">
    <property type="entry name" value="Big_5"/>
    <property type="match status" value="1"/>
</dbReference>
<reference evidence="3" key="1">
    <citation type="journal article" date="2014" name="Int. J. Syst. Evol. Microbiol.">
        <title>Complete genome sequence of Corynebacterium casei LMG S-19264T (=DSM 44701T), isolated from a smear-ripened cheese.</title>
        <authorList>
            <consortium name="US DOE Joint Genome Institute (JGI-PGF)"/>
            <person name="Walter F."/>
            <person name="Albersmeier A."/>
            <person name="Kalinowski J."/>
            <person name="Ruckert C."/>
        </authorList>
    </citation>
    <scope>NUCLEOTIDE SEQUENCE</scope>
    <source>
        <strain evidence="3">CGMCC 1.15343</strain>
    </source>
</reference>
<evidence type="ECO:0000259" key="2">
    <source>
        <dbReference type="Pfam" id="PF13205"/>
    </source>
</evidence>
<dbReference type="RefSeq" id="WP_188625449.1">
    <property type="nucleotide sequence ID" value="NZ_BMIL01000002.1"/>
</dbReference>
<dbReference type="SUPFAM" id="SSF49452">
    <property type="entry name" value="Starch-binding domain-like"/>
    <property type="match status" value="1"/>
</dbReference>
<accession>A0A916U1B1</accession>
<evidence type="ECO:0000313" key="3">
    <source>
        <dbReference type="EMBL" id="GGC56010.1"/>
    </source>
</evidence>
<evidence type="ECO:0000313" key="4">
    <source>
        <dbReference type="Proteomes" id="UP000651668"/>
    </source>
</evidence>
<organism evidence="3 4">
    <name type="scientific">Pedobacter quisquiliarum</name>
    <dbReference type="NCBI Taxonomy" id="1834438"/>
    <lineage>
        <taxon>Bacteria</taxon>
        <taxon>Pseudomonadati</taxon>
        <taxon>Bacteroidota</taxon>
        <taxon>Sphingobacteriia</taxon>
        <taxon>Sphingobacteriales</taxon>
        <taxon>Sphingobacteriaceae</taxon>
        <taxon>Pedobacter</taxon>
    </lineage>
</organism>
<protein>
    <recommendedName>
        <fullName evidence="2">SbsA Ig-like domain-containing protein</fullName>
    </recommendedName>
</protein>